<evidence type="ECO:0000313" key="2">
    <source>
        <dbReference type="Proteomes" id="UP000481327"/>
    </source>
</evidence>
<name>A0A7C9KPM6_9SPHN</name>
<sequence>MNNDHWIRRAGGTVRELRAVKGPGFGLGAKLVGWRYDCSLLATTCASLVIFGLSGCAASEPTAQARDQQTSGNITTFDAQVAKAKRRAVLVESAKIKPTAHPKARRAGLPSCALEKAESDNDGKAAQRFVNYMKQANKPSTPPIISPNTSPKGLRFLRSVACDVQFPNGPIAMPTSTAHVPVSDTDRAAIAAMDKKFCVVLVPCQPRLSPAGGEQINSPDAGNTLDTNLTALGSEEALRKRLETCDPKLLQQCPV</sequence>
<organism evidence="1 2">
    <name type="scientific">Sandarakinorhabdus fusca</name>
    <dbReference type="NCBI Taxonomy" id="1439888"/>
    <lineage>
        <taxon>Bacteria</taxon>
        <taxon>Pseudomonadati</taxon>
        <taxon>Pseudomonadota</taxon>
        <taxon>Alphaproteobacteria</taxon>
        <taxon>Sphingomonadales</taxon>
        <taxon>Sphingosinicellaceae</taxon>
        <taxon>Sandarakinorhabdus</taxon>
    </lineage>
</organism>
<keyword evidence="2" id="KW-1185">Reference proteome</keyword>
<dbReference type="Proteomes" id="UP000481327">
    <property type="component" value="Unassembled WGS sequence"/>
</dbReference>
<protein>
    <submittedName>
        <fullName evidence="1">Uncharacterized protein</fullName>
    </submittedName>
</protein>
<evidence type="ECO:0000313" key="1">
    <source>
        <dbReference type="EMBL" id="MQT18624.1"/>
    </source>
</evidence>
<dbReference type="RefSeq" id="WP_152579095.1">
    <property type="nucleotide sequence ID" value="NZ_JAATJI010000001.1"/>
</dbReference>
<dbReference type="EMBL" id="WIOL01000008">
    <property type="protein sequence ID" value="MQT18624.1"/>
    <property type="molecule type" value="Genomic_DNA"/>
</dbReference>
<gene>
    <name evidence="1" type="ORF">F3168_15330</name>
</gene>
<dbReference type="AlphaFoldDB" id="A0A7C9KPM6"/>
<accession>A0A7C9KPM6</accession>
<reference evidence="1 2" key="1">
    <citation type="submission" date="2019-09" db="EMBL/GenBank/DDBJ databases">
        <title>Polymorphobacter sp. isolated from a lake in China.</title>
        <authorList>
            <person name="Liu Z."/>
        </authorList>
    </citation>
    <scope>NUCLEOTIDE SEQUENCE [LARGE SCALE GENOMIC DNA]</scope>
    <source>
        <strain evidence="1 2">D40P</strain>
    </source>
</reference>
<proteinExistence type="predicted"/>
<comment type="caution">
    <text evidence="1">The sequence shown here is derived from an EMBL/GenBank/DDBJ whole genome shotgun (WGS) entry which is preliminary data.</text>
</comment>